<reference evidence="1 2" key="1">
    <citation type="submission" date="2016-08" db="EMBL/GenBank/DDBJ databases">
        <title>Genome sequencing of Paenibacillus sp. TI45-13ar, isolated from Korean traditional nuruk.</title>
        <authorList>
            <person name="Kim S.-J."/>
        </authorList>
    </citation>
    <scope>NUCLEOTIDE SEQUENCE [LARGE SCALE GENOMIC DNA]</scope>
    <source>
        <strain evidence="1 2">TI45-13ar</strain>
    </source>
</reference>
<protein>
    <submittedName>
        <fullName evidence="1">Uncharacterized protein</fullName>
    </submittedName>
</protein>
<comment type="caution">
    <text evidence="1">The sequence shown here is derived from an EMBL/GenBank/DDBJ whole genome shotgun (WGS) entry which is preliminary data.</text>
</comment>
<keyword evidence="2" id="KW-1185">Reference proteome</keyword>
<accession>A0A1E3KYK9</accession>
<name>A0A1E3KYK9_9BACL</name>
<dbReference type="EMBL" id="MDER01000083">
    <property type="protein sequence ID" value="ODP26628.1"/>
    <property type="molecule type" value="Genomic_DNA"/>
</dbReference>
<evidence type="ECO:0000313" key="1">
    <source>
        <dbReference type="EMBL" id="ODP26628.1"/>
    </source>
</evidence>
<proteinExistence type="predicted"/>
<evidence type="ECO:0000313" key="2">
    <source>
        <dbReference type="Proteomes" id="UP000094578"/>
    </source>
</evidence>
<gene>
    <name evidence="1" type="ORF">PTI45_04010</name>
</gene>
<dbReference type="AlphaFoldDB" id="A0A1E3KYK9"/>
<sequence>MRRYNRTKEELKKILEEVDRNFPRHHRRVEEITVETVLKPEEAIAIAKKYLQEKKMDGTVNEQIKNLFFDEAYTFGINEEDRDFDDLRPAWRVTVDLPPSTFTFEDYTLIVSDRDKKVLGILDANGHPANLR</sequence>
<organism evidence="1 2">
    <name type="scientific">Paenibacillus nuruki</name>
    <dbReference type="NCBI Taxonomy" id="1886670"/>
    <lineage>
        <taxon>Bacteria</taxon>
        <taxon>Bacillati</taxon>
        <taxon>Bacillota</taxon>
        <taxon>Bacilli</taxon>
        <taxon>Bacillales</taxon>
        <taxon>Paenibacillaceae</taxon>
        <taxon>Paenibacillus</taxon>
    </lineage>
</organism>
<dbReference type="Proteomes" id="UP000094578">
    <property type="component" value="Unassembled WGS sequence"/>
</dbReference>